<dbReference type="NCBIfam" id="TIGR01730">
    <property type="entry name" value="RND_mfp"/>
    <property type="match status" value="1"/>
</dbReference>
<sequence length="465" mass="50023">MHNKAALSSACAVQTGTPAAHRHPRTTGHHMPFTSSSLLRRLKRYRWWLLALLVILAGLGWWYRAASKPVAVEVLTAPVTRGDIEVSVLASGIIEASQQVDVGAQASGQVTRLHVELGDRVKKGQLLAEIDPTLSQNSLQEAQASLDNLLAQQTSAQLELKLAEQENSRQQEMLAADATARKEADDAAIQLSIRRAQIAQIAAQIKQSQIKLDTARANVGYTRILAPMDGEVVSITTKEGQTVIATQQAPTILTLANMDVVTVRAQVAEADVPRLKAGMPVYFTVLGAPDRRIVAKLDAVQPKPETVNNAIFYNALFDVPNPDGLLKLQMTAQVSFIIDAKRDVLMIPVTALMARGDGTGGAKARDASAPRQNAGAQHSDAAKGERRSHKPRDEGQANGQPRMVRVQKADGTIEPRRVTVGLNNNVQVEVISGLNEGELVVTGGGLNNTQTRQRQGGPMGGPRIR</sequence>
<feature type="region of interest" description="Disordered" evidence="6">
    <location>
        <begin position="356"/>
        <end position="404"/>
    </location>
</feature>
<dbReference type="EMBL" id="SUMF01000009">
    <property type="protein sequence ID" value="TJZ73521.1"/>
    <property type="molecule type" value="Genomic_DNA"/>
</dbReference>
<dbReference type="NCBIfam" id="NF008606">
    <property type="entry name" value="PRK11578.1"/>
    <property type="match status" value="1"/>
</dbReference>
<dbReference type="GO" id="GO:0015562">
    <property type="term" value="F:efflux transmembrane transporter activity"/>
    <property type="evidence" value="ECO:0007669"/>
    <property type="project" value="TreeGrafter"/>
</dbReference>
<evidence type="ECO:0000256" key="1">
    <source>
        <dbReference type="ARBA" id="ARBA00004236"/>
    </source>
</evidence>
<dbReference type="GO" id="GO:0030313">
    <property type="term" value="C:cell envelope"/>
    <property type="evidence" value="ECO:0007669"/>
    <property type="project" value="UniProtKB-SubCell"/>
</dbReference>
<comment type="subcellular location">
    <subcellularLocation>
        <location evidence="1">Cell membrane</location>
    </subcellularLocation>
</comment>
<feature type="compositionally biased region" description="Low complexity" evidence="6">
    <location>
        <begin position="452"/>
        <end position="465"/>
    </location>
</feature>
<keyword evidence="7" id="KW-1133">Transmembrane helix</keyword>
<evidence type="ECO:0000313" key="12">
    <source>
        <dbReference type="Proteomes" id="UP000310016"/>
    </source>
</evidence>
<evidence type="ECO:0000259" key="9">
    <source>
        <dbReference type="Pfam" id="PF25944"/>
    </source>
</evidence>
<dbReference type="InterPro" id="IPR058627">
    <property type="entry name" value="MdtA-like_C"/>
</dbReference>
<keyword evidence="3" id="KW-0813">Transport</keyword>
<dbReference type="InterPro" id="IPR006143">
    <property type="entry name" value="RND_pump_MFP"/>
</dbReference>
<evidence type="ECO:0000259" key="10">
    <source>
        <dbReference type="Pfam" id="PF25967"/>
    </source>
</evidence>
<feature type="domain" description="Multidrug resistance protein MdtA-like C-terminal permuted SH3" evidence="10">
    <location>
        <begin position="406"/>
        <end position="444"/>
    </location>
</feature>
<dbReference type="GO" id="GO:1990961">
    <property type="term" value="P:xenobiotic detoxification by transmembrane export across the plasma membrane"/>
    <property type="evidence" value="ECO:0007669"/>
    <property type="project" value="InterPro"/>
</dbReference>
<evidence type="ECO:0000256" key="3">
    <source>
        <dbReference type="ARBA" id="ARBA00022448"/>
    </source>
</evidence>
<name>A0A4U0PY38_9NEIS</name>
<accession>A0A4U0PY38</accession>
<reference evidence="11 12" key="1">
    <citation type="submission" date="2019-04" db="EMBL/GenBank/DDBJ databases">
        <title>Chitiniphilus eburnea sp. nov., a novel chitinolytic bacterium isolated from aquaculture sludge.</title>
        <authorList>
            <person name="Sheng M."/>
        </authorList>
    </citation>
    <scope>NUCLEOTIDE SEQUENCE [LARGE SCALE GENOMIC DNA]</scope>
    <source>
        <strain evidence="11 12">HX-2-15</strain>
    </source>
</reference>
<feature type="compositionally biased region" description="Basic and acidic residues" evidence="6">
    <location>
        <begin position="380"/>
        <end position="395"/>
    </location>
</feature>
<evidence type="ECO:0000256" key="2">
    <source>
        <dbReference type="ARBA" id="ARBA00009477"/>
    </source>
</evidence>
<dbReference type="Gene3D" id="2.40.420.20">
    <property type="match status" value="1"/>
</dbReference>
<dbReference type="AlphaFoldDB" id="A0A4U0PY38"/>
<dbReference type="GO" id="GO:1990195">
    <property type="term" value="C:macrolide transmembrane transporter complex"/>
    <property type="evidence" value="ECO:0007669"/>
    <property type="project" value="InterPro"/>
</dbReference>
<feature type="coiled-coil region" evidence="5">
    <location>
        <begin position="139"/>
        <end position="166"/>
    </location>
</feature>
<dbReference type="InterPro" id="IPR058625">
    <property type="entry name" value="MdtA-like_BSH"/>
</dbReference>
<protein>
    <submittedName>
        <fullName evidence="11">Macrolide transporter subunit MacA</fullName>
    </submittedName>
</protein>
<dbReference type="SUPFAM" id="SSF111369">
    <property type="entry name" value="HlyD-like secretion proteins"/>
    <property type="match status" value="1"/>
</dbReference>
<evidence type="ECO:0000256" key="5">
    <source>
        <dbReference type="SAM" id="Coils"/>
    </source>
</evidence>
<keyword evidence="4 5" id="KW-0175">Coiled coil</keyword>
<feature type="domain" description="Multidrug resistance protein MdtA-like beta-barrel" evidence="9">
    <location>
        <begin position="261"/>
        <end position="336"/>
    </location>
</feature>
<dbReference type="Pfam" id="PF25917">
    <property type="entry name" value="BSH_RND"/>
    <property type="match status" value="1"/>
</dbReference>
<keyword evidence="7" id="KW-0472">Membrane</keyword>
<evidence type="ECO:0000256" key="4">
    <source>
        <dbReference type="ARBA" id="ARBA00023054"/>
    </source>
</evidence>
<dbReference type="GO" id="GO:0019898">
    <property type="term" value="C:extrinsic component of membrane"/>
    <property type="evidence" value="ECO:0007669"/>
    <property type="project" value="InterPro"/>
</dbReference>
<dbReference type="Pfam" id="PF25967">
    <property type="entry name" value="RND-MFP_C"/>
    <property type="match status" value="1"/>
</dbReference>
<dbReference type="Gene3D" id="2.40.50.100">
    <property type="match status" value="1"/>
</dbReference>
<dbReference type="InterPro" id="IPR058623">
    <property type="entry name" value="MacA"/>
</dbReference>
<feature type="domain" description="Multidrug resistance protein MdtA-like barrel-sandwich hybrid" evidence="8">
    <location>
        <begin position="99"/>
        <end position="254"/>
    </location>
</feature>
<evidence type="ECO:0000256" key="6">
    <source>
        <dbReference type="SAM" id="MobiDB-lite"/>
    </source>
</evidence>
<dbReference type="PANTHER" id="PTHR30469">
    <property type="entry name" value="MULTIDRUG RESISTANCE PROTEIN MDTA"/>
    <property type="match status" value="1"/>
</dbReference>
<dbReference type="Proteomes" id="UP000310016">
    <property type="component" value="Unassembled WGS sequence"/>
</dbReference>
<organism evidence="11 12">
    <name type="scientific">Chitiniphilus eburneus</name>
    <dbReference type="NCBI Taxonomy" id="2571148"/>
    <lineage>
        <taxon>Bacteria</taxon>
        <taxon>Pseudomonadati</taxon>
        <taxon>Pseudomonadota</taxon>
        <taxon>Betaproteobacteria</taxon>
        <taxon>Neisseriales</taxon>
        <taxon>Chitinibacteraceae</taxon>
        <taxon>Chitiniphilus</taxon>
    </lineage>
</organism>
<dbReference type="OrthoDB" id="9784484at2"/>
<feature type="transmembrane region" description="Helical" evidence="7">
    <location>
        <begin position="45"/>
        <end position="63"/>
    </location>
</feature>
<feature type="region of interest" description="Disordered" evidence="6">
    <location>
        <begin position="443"/>
        <end position="465"/>
    </location>
</feature>
<dbReference type="InterPro" id="IPR030190">
    <property type="entry name" value="MacA_alpha-hairpin_sf"/>
</dbReference>
<dbReference type="InterPro" id="IPR058626">
    <property type="entry name" value="MdtA-like_b-barrel"/>
</dbReference>
<comment type="caution">
    <text evidence="11">The sequence shown here is derived from an EMBL/GenBank/DDBJ whole genome shotgun (WGS) entry which is preliminary data.</text>
</comment>
<dbReference type="PANTHER" id="PTHR30469:SF33">
    <property type="entry name" value="SLR1207 PROTEIN"/>
    <property type="match status" value="1"/>
</dbReference>
<dbReference type="Gene3D" id="6.10.140.1990">
    <property type="match status" value="1"/>
</dbReference>
<gene>
    <name evidence="11" type="primary">macA</name>
    <name evidence="11" type="ORF">FAZ21_10025</name>
</gene>
<keyword evidence="12" id="KW-1185">Reference proteome</keyword>
<evidence type="ECO:0000313" key="11">
    <source>
        <dbReference type="EMBL" id="TJZ73521.1"/>
    </source>
</evidence>
<dbReference type="GO" id="GO:1990281">
    <property type="term" value="C:efflux pump complex"/>
    <property type="evidence" value="ECO:0007669"/>
    <property type="project" value="TreeGrafter"/>
</dbReference>
<proteinExistence type="inferred from homology"/>
<comment type="similarity">
    <text evidence="2">Belongs to the membrane fusion protein (MFP) (TC 8.A.1) family.</text>
</comment>
<dbReference type="Pfam" id="PF25944">
    <property type="entry name" value="Beta-barrel_RND"/>
    <property type="match status" value="1"/>
</dbReference>
<evidence type="ECO:0000259" key="8">
    <source>
        <dbReference type="Pfam" id="PF25917"/>
    </source>
</evidence>
<evidence type="ECO:0000256" key="7">
    <source>
        <dbReference type="SAM" id="Phobius"/>
    </source>
</evidence>
<dbReference type="Gene3D" id="2.40.30.170">
    <property type="match status" value="1"/>
</dbReference>
<keyword evidence="7" id="KW-0812">Transmembrane</keyword>